<dbReference type="AlphaFoldDB" id="A0A1M7M6V5"/>
<accession>A0A1M7M6V5</accession>
<keyword evidence="2" id="KW-0436">Ligase</keyword>
<protein>
    <submittedName>
        <fullName evidence="5">Long-chain acyl-CoA synthetase</fullName>
    </submittedName>
</protein>
<reference evidence="5 6" key="1">
    <citation type="submission" date="2016-11" db="EMBL/GenBank/DDBJ databases">
        <authorList>
            <person name="Jaros S."/>
            <person name="Januszkiewicz K."/>
            <person name="Wedrychowicz H."/>
        </authorList>
    </citation>
    <scope>NUCLEOTIDE SEQUENCE [LARGE SCALE GENOMIC DNA]</scope>
    <source>
        <strain evidence="5 6">DSM 22153</strain>
    </source>
</reference>
<dbReference type="OrthoDB" id="9803968at2"/>
<keyword evidence="6" id="KW-1185">Reference proteome</keyword>
<dbReference type="Proteomes" id="UP000186002">
    <property type="component" value="Unassembled WGS sequence"/>
</dbReference>
<dbReference type="Gene3D" id="3.30.300.30">
    <property type="match status" value="1"/>
</dbReference>
<dbReference type="InterPro" id="IPR025110">
    <property type="entry name" value="AMP-bd_C"/>
</dbReference>
<dbReference type="PANTHER" id="PTHR43201:SF5">
    <property type="entry name" value="MEDIUM-CHAIN ACYL-COA LIGASE ACSF2, MITOCHONDRIAL"/>
    <property type="match status" value="1"/>
</dbReference>
<dbReference type="RefSeq" id="WP_073014436.1">
    <property type="nucleotide sequence ID" value="NZ_FRBW01000004.1"/>
</dbReference>
<proteinExistence type="inferred from homology"/>
<comment type="similarity">
    <text evidence="1">Belongs to the ATP-dependent AMP-binding enzyme family.</text>
</comment>
<dbReference type="Gene3D" id="3.40.50.12780">
    <property type="entry name" value="N-terminal domain of ligase-like"/>
    <property type="match status" value="1"/>
</dbReference>
<evidence type="ECO:0000313" key="5">
    <source>
        <dbReference type="EMBL" id="SHM86400.1"/>
    </source>
</evidence>
<dbReference type="GO" id="GO:0031956">
    <property type="term" value="F:medium-chain fatty acid-CoA ligase activity"/>
    <property type="evidence" value="ECO:0007669"/>
    <property type="project" value="TreeGrafter"/>
</dbReference>
<dbReference type="PANTHER" id="PTHR43201">
    <property type="entry name" value="ACYL-COA SYNTHETASE"/>
    <property type="match status" value="1"/>
</dbReference>
<evidence type="ECO:0000256" key="1">
    <source>
        <dbReference type="ARBA" id="ARBA00006432"/>
    </source>
</evidence>
<evidence type="ECO:0000259" key="3">
    <source>
        <dbReference type="Pfam" id="PF00501"/>
    </source>
</evidence>
<dbReference type="InterPro" id="IPR000873">
    <property type="entry name" value="AMP-dep_synth/lig_dom"/>
</dbReference>
<dbReference type="InterPro" id="IPR042099">
    <property type="entry name" value="ANL_N_sf"/>
</dbReference>
<feature type="domain" description="AMP-binding enzyme C-terminal" evidence="4">
    <location>
        <begin position="389"/>
        <end position="464"/>
    </location>
</feature>
<gene>
    <name evidence="5" type="ORF">SAMN05444272_3283</name>
</gene>
<dbReference type="Pfam" id="PF13193">
    <property type="entry name" value="AMP-binding_C"/>
    <property type="match status" value="1"/>
</dbReference>
<dbReference type="Pfam" id="PF00501">
    <property type="entry name" value="AMP-binding"/>
    <property type="match status" value="1"/>
</dbReference>
<evidence type="ECO:0000313" key="6">
    <source>
        <dbReference type="Proteomes" id="UP000186002"/>
    </source>
</evidence>
<feature type="domain" description="AMP-dependent synthetase/ligase" evidence="3">
    <location>
        <begin position="12"/>
        <end position="339"/>
    </location>
</feature>
<dbReference type="InterPro" id="IPR045851">
    <property type="entry name" value="AMP-bd_C_sf"/>
</dbReference>
<evidence type="ECO:0000256" key="2">
    <source>
        <dbReference type="ARBA" id="ARBA00022598"/>
    </source>
</evidence>
<evidence type="ECO:0000259" key="4">
    <source>
        <dbReference type="Pfam" id="PF13193"/>
    </source>
</evidence>
<sequence length="484" mass="52090">MGFVGDTLLPLAEADPDRPALSSGGRTWSRKALARDVVQLSQRLRQLVPAGGRVALSLENPAELLIGFFAAARRGAVAMVYDPAWPQARRSWIEAQTRPDLILDEATFRTFLAPVDASAEDPNAVFGQDPKPEDPFYAGFTSGSTGDPKGYCRSHRSWLDSFAVSAAEFPIGGDDRVIIPGNMVHSLHLYGAVHGLVCGATVEIADRFNPRALATCLKAPGSSVLYATPTQIHYIAAELSRSGAAKKVRLLLASGAKWREADRKAMASVFPSARLVEFYGASEMSFITISAPEDCPPDGSVGRAAHGVEIAIRDDSRNALPIGETGTIWVRSSMLFDGYICGGGSEIARENGWLTVGDRGRLDENGFLYLAGREKRMIITSGLNIYPEEVEQVLLSHEKVALAAVVSKPDKVRGAVLIAVVQAHPGSDLNDGILRRHCLQHLGRARTPRAFLLLKELPLTAGGKIDLKQLEARVLLPADVGRGN</sequence>
<dbReference type="EMBL" id="FRBW01000004">
    <property type="protein sequence ID" value="SHM86400.1"/>
    <property type="molecule type" value="Genomic_DNA"/>
</dbReference>
<dbReference type="GO" id="GO:0006631">
    <property type="term" value="P:fatty acid metabolic process"/>
    <property type="evidence" value="ECO:0007669"/>
    <property type="project" value="TreeGrafter"/>
</dbReference>
<organism evidence="5 6">
    <name type="scientific">Roseibium suaedae</name>
    <dbReference type="NCBI Taxonomy" id="735517"/>
    <lineage>
        <taxon>Bacteria</taxon>
        <taxon>Pseudomonadati</taxon>
        <taxon>Pseudomonadota</taxon>
        <taxon>Alphaproteobacteria</taxon>
        <taxon>Hyphomicrobiales</taxon>
        <taxon>Stappiaceae</taxon>
        <taxon>Roseibium</taxon>
    </lineage>
</organism>
<name>A0A1M7M6V5_9HYPH</name>
<dbReference type="SUPFAM" id="SSF56801">
    <property type="entry name" value="Acetyl-CoA synthetase-like"/>
    <property type="match status" value="1"/>
</dbReference>
<dbReference type="STRING" id="735517.SAMN05444272_3283"/>